<dbReference type="EMBL" id="FCNY02000005">
    <property type="protein sequence ID" value="SAL34409.1"/>
    <property type="molecule type" value="Genomic_DNA"/>
</dbReference>
<dbReference type="RefSeq" id="WP_053570144.1">
    <property type="nucleotide sequence ID" value="NZ_FCNY02000005.1"/>
</dbReference>
<evidence type="ECO:0000313" key="3">
    <source>
        <dbReference type="Proteomes" id="UP000054740"/>
    </source>
</evidence>
<protein>
    <submittedName>
        <fullName evidence="2">ImpA domain-containing protein</fullName>
    </submittedName>
</protein>
<evidence type="ECO:0000259" key="1">
    <source>
        <dbReference type="Pfam" id="PF06812"/>
    </source>
</evidence>
<dbReference type="NCBIfam" id="TIGR03363">
    <property type="entry name" value="VI_chp_8"/>
    <property type="match status" value="1"/>
</dbReference>
<organism evidence="2 3">
    <name type="scientific">Caballeronia cordobensis</name>
    <name type="common">Burkholderia cordobensis</name>
    <dbReference type="NCBI Taxonomy" id="1353886"/>
    <lineage>
        <taxon>Bacteria</taxon>
        <taxon>Pseudomonadati</taxon>
        <taxon>Pseudomonadota</taxon>
        <taxon>Betaproteobacteria</taxon>
        <taxon>Burkholderiales</taxon>
        <taxon>Burkholderiaceae</taxon>
        <taxon>Caballeronia</taxon>
    </lineage>
</organism>
<dbReference type="Proteomes" id="UP000054740">
    <property type="component" value="Unassembled WGS sequence"/>
</dbReference>
<reference evidence="3" key="1">
    <citation type="submission" date="2016-01" db="EMBL/GenBank/DDBJ databases">
        <authorList>
            <person name="Peeters C."/>
        </authorList>
    </citation>
    <scope>NUCLEOTIDE SEQUENCE [LARGE SCALE GENOMIC DNA]</scope>
</reference>
<gene>
    <name evidence="2" type="ORF">AWB70_02353</name>
</gene>
<dbReference type="Pfam" id="PF06812">
    <property type="entry name" value="ImpA_N"/>
    <property type="match status" value="1"/>
</dbReference>
<evidence type="ECO:0000313" key="2">
    <source>
        <dbReference type="EMBL" id="SAL34409.1"/>
    </source>
</evidence>
<dbReference type="AlphaFoldDB" id="A0A158GS19"/>
<dbReference type="PANTHER" id="PTHR37951">
    <property type="entry name" value="CYTOPLASMIC PROTEIN-RELATED"/>
    <property type="match status" value="1"/>
</dbReference>
<feature type="domain" description="ImpA N-terminal" evidence="1">
    <location>
        <begin position="15"/>
        <end position="138"/>
    </location>
</feature>
<name>A0A158GS19_CABCO</name>
<proteinExistence type="predicted"/>
<sequence>MNTALITHQSWNRWLSPLTDDAPCGPDLEYDPQFREFEEAIKGRPEAEYGATLVAAVPADWTVVDSLGTALMERTRDLRVIVPLARARLAREGVEGLSDGLALTVALLEQQWPHVHPQLDAGDADDPTARVNALAAWVDPAGLLAELADTPLSGQGQPVTLREWAYASGDARAPDGRALRSAPEIEAAISATPETSLRAKAAFDAAAVHVEALEALLSARVGAARTLDLAPLKTLLQRARALFAGCLGNRADAPVLGEGVPMAAGAGDVINSRADVAATLARLCEYYARQEPASPVPLLLGRAITLIDKSFVDLMKDLAPEGLAQLTQVVGVSAVESFDD</sequence>
<keyword evidence="3" id="KW-1185">Reference proteome</keyword>
<dbReference type="PANTHER" id="PTHR37951:SF1">
    <property type="entry name" value="TYPE VI SECRETION SYSTEM COMPONENT TSSA1"/>
    <property type="match status" value="1"/>
</dbReference>
<dbReference type="InterPro" id="IPR017740">
    <property type="entry name" value="TssA-like"/>
</dbReference>
<accession>A0A158GS19</accession>
<dbReference type="InterPro" id="IPR010657">
    <property type="entry name" value="ImpA_N"/>
</dbReference>